<keyword evidence="2" id="KW-1185">Reference proteome</keyword>
<name>A0A4R3QLC3_9HYPH</name>
<organism evidence="1 2">
    <name type="scientific">Rhizobium azibense</name>
    <dbReference type="NCBI Taxonomy" id="1136135"/>
    <lineage>
        <taxon>Bacteria</taxon>
        <taxon>Pseudomonadati</taxon>
        <taxon>Pseudomonadota</taxon>
        <taxon>Alphaproteobacteria</taxon>
        <taxon>Hyphomicrobiales</taxon>
        <taxon>Rhizobiaceae</taxon>
        <taxon>Rhizobium/Agrobacterium group</taxon>
        <taxon>Rhizobium</taxon>
    </lineage>
</organism>
<sequence length="81" mass="9170">MSIFILVRGHLTMAELRQAIFETLGEMEDEHAIRYSRGVSLFINPTDEFGDKVVVRNRLGGVVSRVVKNGPYRSAAEEYNI</sequence>
<dbReference type="Proteomes" id="UP000295547">
    <property type="component" value="Unassembled WGS sequence"/>
</dbReference>
<dbReference type="RefSeq" id="WP_245520093.1">
    <property type="nucleotide sequence ID" value="NZ_SMBJ01000010.1"/>
</dbReference>
<proteinExistence type="predicted"/>
<dbReference type="EMBL" id="SMBJ01000010">
    <property type="protein sequence ID" value="TCU21837.1"/>
    <property type="molecule type" value="Genomic_DNA"/>
</dbReference>
<reference evidence="1 2" key="1">
    <citation type="submission" date="2019-03" db="EMBL/GenBank/DDBJ databases">
        <title>Genomic Encyclopedia of Type Strains, Phase IV (KMG-V): Genome sequencing to study the core and pangenomes of soil and plant-associated prokaryotes.</title>
        <authorList>
            <person name="Whitman W."/>
        </authorList>
    </citation>
    <scope>NUCLEOTIDE SEQUENCE [LARGE SCALE GENOMIC DNA]</scope>
    <source>
        <strain evidence="1 2">Gr42</strain>
    </source>
</reference>
<evidence type="ECO:0000313" key="1">
    <source>
        <dbReference type="EMBL" id="TCU21837.1"/>
    </source>
</evidence>
<accession>A0A4R3QLC3</accession>
<protein>
    <submittedName>
        <fullName evidence="1">Uncharacterized protein</fullName>
    </submittedName>
</protein>
<evidence type="ECO:0000313" key="2">
    <source>
        <dbReference type="Proteomes" id="UP000295547"/>
    </source>
</evidence>
<dbReference type="AlphaFoldDB" id="A0A4R3QLC3"/>
<comment type="caution">
    <text evidence="1">The sequence shown here is derived from an EMBL/GenBank/DDBJ whole genome shotgun (WGS) entry which is preliminary data.</text>
</comment>
<gene>
    <name evidence="1" type="ORF">EV130_110181</name>
</gene>